<keyword evidence="10" id="KW-1185">Reference proteome</keyword>
<dbReference type="Proteomes" id="UP000188320">
    <property type="component" value="Unassembled WGS sequence"/>
</dbReference>
<dbReference type="Gene3D" id="1.10.287.380">
    <property type="entry name" value="Valyl-tRNA synthetase, C-terminal domain"/>
    <property type="match status" value="1"/>
</dbReference>
<feature type="coiled-coil region" evidence="6">
    <location>
        <begin position="958"/>
        <end position="985"/>
    </location>
</feature>
<gene>
    <name evidence="9" type="ORF">AX774_g2376</name>
</gene>
<feature type="coiled-coil region" evidence="6">
    <location>
        <begin position="1034"/>
        <end position="1160"/>
    </location>
</feature>
<feature type="coiled-coil region" evidence="6">
    <location>
        <begin position="250"/>
        <end position="291"/>
    </location>
</feature>
<feature type="region of interest" description="Disordered" evidence="7">
    <location>
        <begin position="294"/>
        <end position="324"/>
    </location>
</feature>
<proteinExistence type="predicted"/>
<keyword evidence="4 6" id="KW-0175">Coiled coil</keyword>
<dbReference type="InterPro" id="IPR037118">
    <property type="entry name" value="Val-tRNA_synth_C_sf"/>
</dbReference>
<dbReference type="GO" id="GO:0005524">
    <property type="term" value="F:ATP binding"/>
    <property type="evidence" value="ECO:0007669"/>
    <property type="project" value="UniProtKB-KW"/>
</dbReference>
<keyword evidence="5" id="KW-0539">Nucleus</keyword>
<evidence type="ECO:0000256" key="7">
    <source>
        <dbReference type="SAM" id="MobiDB-lite"/>
    </source>
</evidence>
<feature type="domain" description="NUA/TPR/MLP1-2-like" evidence="8">
    <location>
        <begin position="251"/>
        <end position="368"/>
    </location>
</feature>
<evidence type="ECO:0000313" key="9">
    <source>
        <dbReference type="EMBL" id="OMH84106.1"/>
    </source>
</evidence>
<evidence type="ECO:0000256" key="2">
    <source>
        <dbReference type="ARBA" id="ARBA00022741"/>
    </source>
</evidence>
<dbReference type="GO" id="GO:0017056">
    <property type="term" value="F:structural constituent of nuclear pore"/>
    <property type="evidence" value="ECO:0007669"/>
    <property type="project" value="TreeGrafter"/>
</dbReference>
<evidence type="ECO:0000256" key="3">
    <source>
        <dbReference type="ARBA" id="ARBA00022840"/>
    </source>
</evidence>
<dbReference type="GO" id="GO:0006406">
    <property type="term" value="P:mRNA export from nucleus"/>
    <property type="evidence" value="ECO:0007669"/>
    <property type="project" value="TreeGrafter"/>
</dbReference>
<dbReference type="Pfam" id="PF25785">
    <property type="entry name" value="TPR"/>
    <property type="match status" value="1"/>
</dbReference>
<reference evidence="10" key="1">
    <citation type="submission" date="2017-01" db="EMBL/GenBank/DDBJ databases">
        <authorList>
            <person name="Wang Y."/>
            <person name="White M."/>
            <person name="Kvist S."/>
            <person name="Moncalvo J.-M."/>
        </authorList>
    </citation>
    <scope>NUCLEOTIDE SEQUENCE [LARGE SCALE GENOMIC DNA]</scope>
    <source>
        <strain evidence="10">COL-18-3</strain>
    </source>
</reference>
<dbReference type="PANTHER" id="PTHR18898">
    <property type="entry name" value="NUCLEOPROTEIN TPR-RELATED"/>
    <property type="match status" value="1"/>
</dbReference>
<evidence type="ECO:0000256" key="6">
    <source>
        <dbReference type="SAM" id="Coils"/>
    </source>
</evidence>
<dbReference type="InterPro" id="IPR057974">
    <property type="entry name" value="NUA/TPR/MLP1-2-like_dom"/>
</dbReference>
<feature type="coiled-coil region" evidence="6">
    <location>
        <begin position="1187"/>
        <end position="1255"/>
    </location>
</feature>
<dbReference type="EMBL" id="LSSK01000250">
    <property type="protein sequence ID" value="OMH84106.1"/>
    <property type="molecule type" value="Genomic_DNA"/>
</dbReference>
<dbReference type="OrthoDB" id="343070at2759"/>
<feature type="compositionally biased region" description="Basic and acidic residues" evidence="7">
    <location>
        <begin position="314"/>
        <end position="324"/>
    </location>
</feature>
<feature type="region of interest" description="Disordered" evidence="7">
    <location>
        <begin position="1"/>
        <end position="34"/>
    </location>
</feature>
<feature type="compositionally biased region" description="Gly residues" evidence="7">
    <location>
        <begin position="999"/>
        <end position="1008"/>
    </location>
</feature>
<organism evidence="9 10">
    <name type="scientific">Zancudomyces culisetae</name>
    <name type="common">Gut fungus</name>
    <name type="synonym">Smittium culisetae</name>
    <dbReference type="NCBI Taxonomy" id="1213189"/>
    <lineage>
        <taxon>Eukaryota</taxon>
        <taxon>Fungi</taxon>
        <taxon>Fungi incertae sedis</taxon>
        <taxon>Zoopagomycota</taxon>
        <taxon>Kickxellomycotina</taxon>
        <taxon>Harpellomycetes</taxon>
        <taxon>Harpellales</taxon>
        <taxon>Legeriomycetaceae</taxon>
        <taxon>Zancudomyces</taxon>
    </lineage>
</organism>
<evidence type="ECO:0000256" key="5">
    <source>
        <dbReference type="ARBA" id="ARBA00023242"/>
    </source>
</evidence>
<evidence type="ECO:0000256" key="4">
    <source>
        <dbReference type="ARBA" id="ARBA00023054"/>
    </source>
</evidence>
<evidence type="ECO:0000259" key="8">
    <source>
        <dbReference type="Pfam" id="PF25785"/>
    </source>
</evidence>
<keyword evidence="3" id="KW-0067">ATP-binding</keyword>
<keyword evidence="2" id="KW-0547">Nucleotide-binding</keyword>
<evidence type="ECO:0000313" key="10">
    <source>
        <dbReference type="Proteomes" id="UP000188320"/>
    </source>
</evidence>
<feature type="region of interest" description="Disordered" evidence="7">
    <location>
        <begin position="1540"/>
        <end position="1581"/>
    </location>
</feature>
<sequence>MNKELEELQKAKIEESRRASKEKEEAEIKLGKSRREIESKKEEIEYYCEERNKDKEKIRKLSGELAELKRESVEKEEQFKAEMRAQKHYVAMCEKAIEEGNKRLKELEDMVTQIGKARVEEQQKTSAIIEEAQKELQEWKQGQRQQQKQQQEMMHVEGAGVGIGGDSMTMKAGEKTRTQLYIENMQFEDAVSRERGQRQMLEKIVQELEQELDEVRKIQVHEKEVHEEDKKLMEKVMGERNRLVMKTQELRQQLEKNRYLLKENREMKQENKDLARQVRRLVREIEEAKQGRMIDSGEQTNTDSETETEMEVGTEGRGEGERERERDVVMQVINKKLITFKDITELQTQNQRLIRATRELAERIQQQQEENMQKWEEDEAQAIKTAQQTIEKLTEKIRSLNNHIDRLEAEKQSIAAKEMMENKSREDNEKAVHEDEIEQEYERYKAETEGVRQMQEREISALRAQNSEDRVKLAHMTARYDVVQQQLEQTQSDFSARGREIERLRETNTRLVMQVEEYERQHSQLRQNEAEMRGQIDKLRGEVAAAKVEKEVLNRVQHKWQEDMERGRQEREGINVILQNTSRMRDELREQAEKRIQEATDRLKLTEQLLLSEKNKKEELETRYSSVTNRMNVLEEESKTLKADYARRMGEYTEQVNKLQGVGDELEARNRELDEELKRLKQQLASEKQEAQRLVQLGENMTDAERIKNLEYVIKQQIQAHTTELEAEKNRAKTNEQRVVQLQKLLEDLEGNIKILKAINNSLQTNTTELKQQLENVNKQLVEKDAQVEEHQRLLKTAKDELERYKVEHNGLKQQFDEAQRRLAEEAEQQRQLAQERLERYELELGRHSRAVEVANELKKQMRDIQTQMQEQSNLSEQLKMDYQVLQAQKEKQEQVFKTREQEQENRITELTQQNDSLLSIIQVDKPNKDGGVGGGEREIKQVVAFQRQEKEVYMAKAQVLELEVQRWKSVAETAQRALDQTRAELLSFSSAKTSEGSRNGGGGGVGGEEQPRSVSYNEYRAKADEAVLLKESNILLRQQLSEYKGKLEQIEKQLEKTKASISQFELKNASFMAELEAKNQEIALLTESNERWQKRNQSILAKYDRIDPNEHQSLQQQVADLTKALTERTQELTNLNAVIASQTSQLNETNAKLAESNENNSQAVALLQEKLREQGTTWKQRFDTLRNQSLEKLKMRSEKIQELSNEINELKTMITPVESSANDAEHASNTAAELEQLKSELVDLNQTYSICKNENETLKVQVSALQTELSSVTSALEQVKLSTLAGEGNANANTNINTNTNADVDITMENVAKLKVDSFVQTDELTAVQTVEECVQTDAISDTELSGPPVAASDEYKEKYNQLQTEYKNSQDMWQKEIAEYSATVSKSKQLYEKLKVTALSNVNKLNINHKLQIEKLQSRINELEQQLQQLQQQIAAKNASASGGSGGAIDLQKEKEKIERELEMRYKLKMGLKDSQIQNLNKRIQEFQKGTASTASTASAPLSLSAVQSAFASSSASASTSTLAPSSLAIFGNTNNANNNTVAGAGASTGTGTGTNNSNNGGDDGEKVGPNSLKRMKPS</sequence>
<dbReference type="PANTHER" id="PTHR18898:SF2">
    <property type="entry name" value="NUCLEOPROTEIN TPR"/>
    <property type="match status" value="1"/>
</dbReference>
<feature type="coiled-coil region" evidence="6">
    <location>
        <begin position="343"/>
        <end position="921"/>
    </location>
</feature>
<accession>A0A1R1PSY1</accession>
<feature type="region of interest" description="Disordered" evidence="7">
    <location>
        <begin position="990"/>
        <end position="1012"/>
    </location>
</feature>
<protein>
    <submittedName>
        <fullName evidence="9">Nucleoporin</fullName>
    </submittedName>
</protein>
<dbReference type="GO" id="GO:0005643">
    <property type="term" value="C:nuclear pore"/>
    <property type="evidence" value="ECO:0007669"/>
    <property type="project" value="TreeGrafter"/>
</dbReference>
<feature type="coiled-coil region" evidence="6">
    <location>
        <begin position="1408"/>
        <end position="1442"/>
    </location>
</feature>
<comment type="subcellular location">
    <subcellularLocation>
        <location evidence="1">Nucleus</location>
    </subcellularLocation>
</comment>
<comment type="caution">
    <text evidence="9">The sequence shown here is derived from an EMBL/GenBank/DDBJ whole genome shotgun (WGS) entry which is preliminary data.</text>
</comment>
<name>A0A1R1PSY1_ZANCU</name>
<evidence type="ECO:0000256" key="1">
    <source>
        <dbReference type="ARBA" id="ARBA00004123"/>
    </source>
</evidence>
<feature type="coiled-coil region" evidence="6">
    <location>
        <begin position="191"/>
        <end position="225"/>
    </location>
</feature>